<evidence type="ECO:0000313" key="2">
    <source>
        <dbReference type="Proteomes" id="UP001139308"/>
    </source>
</evidence>
<dbReference type="PANTHER" id="PTHR33747">
    <property type="entry name" value="UPF0225 PROTEIN SCO1677"/>
    <property type="match status" value="1"/>
</dbReference>
<dbReference type="Gene3D" id="3.10.450.50">
    <property type="match status" value="1"/>
</dbReference>
<proteinExistence type="predicted"/>
<dbReference type="EMBL" id="JAKLJA010000054">
    <property type="protein sequence ID" value="MCG5078264.1"/>
    <property type="molecule type" value="Genomic_DNA"/>
</dbReference>
<dbReference type="InterPro" id="IPR004027">
    <property type="entry name" value="SEC_C_motif"/>
</dbReference>
<dbReference type="Proteomes" id="UP001139308">
    <property type="component" value="Unassembled WGS sequence"/>
</dbReference>
<name>A0A9X1UMS6_9BURK</name>
<keyword evidence="2" id="KW-1185">Reference proteome</keyword>
<protein>
    <submittedName>
        <fullName evidence="1">SEC-C domain-containing protein</fullName>
    </submittedName>
</protein>
<evidence type="ECO:0000313" key="1">
    <source>
        <dbReference type="EMBL" id="MCG5078264.1"/>
    </source>
</evidence>
<dbReference type="PANTHER" id="PTHR33747:SF1">
    <property type="entry name" value="ADENYLATE CYCLASE-ASSOCIATED CAP C-TERMINAL DOMAIN-CONTAINING PROTEIN"/>
    <property type="match status" value="1"/>
</dbReference>
<gene>
    <name evidence="1" type="ORF">L5014_33860</name>
</gene>
<dbReference type="Pfam" id="PF02810">
    <property type="entry name" value="SEC-C"/>
    <property type="match status" value="1"/>
</dbReference>
<dbReference type="SUPFAM" id="SSF103642">
    <property type="entry name" value="Sec-C motif"/>
    <property type="match status" value="1"/>
</dbReference>
<dbReference type="AlphaFoldDB" id="A0A9X1UMS6"/>
<sequence>MNGKGSGVTATERLLAEFCERSFLKLWSYPNPYKDDGHELCDLLAVFDDTLFVFFDRENALPEFPDRDPQVLWDRWKRNVIDRQVRTAHGAERYIRSGRPIFLDAKREEPLPIPFDRDKAVIHKIIVAHGARDACERASQQNVYGSLAITYTETEGGPTEPFHIEIDKRNPVHVLDSHNMPIVLRELDTVNDFKAYLDEKVRASAAFDHLSYCGEEDLLGHYLLNYDAATQRHVIGPKEKGQFNGVMIGEGEWHDFVQTDLYKNTKKEDRISYFWDKLIQRTCQNSLDGTLGGNSDIARGKSAIYEMVKEPRFMRRGLAARMLTAVERFPDTGPFTRQATFLPSFEPNVGYVLLQLRAPDAFRSEPDYREKRQTLLEIACGAAKNKFPHLVKVIGIGIDAPKFSGGTVAEDFILMQCETWPEEMKAHYEEMNQEWNFFGTPALRQFQDCVTQFVPPPRAAKPAKPGKVGRNDPCPCGSGKKYKKCHG</sequence>
<accession>A0A9X1UMS6</accession>
<comment type="caution">
    <text evidence="1">The sequence shown here is derived from an EMBL/GenBank/DDBJ whole genome shotgun (WGS) entry which is preliminary data.</text>
</comment>
<organism evidence="1 2">
    <name type="scientific">Paraburkholderia tagetis</name>
    <dbReference type="NCBI Taxonomy" id="2913261"/>
    <lineage>
        <taxon>Bacteria</taxon>
        <taxon>Pseudomonadati</taxon>
        <taxon>Pseudomonadota</taxon>
        <taxon>Betaproteobacteria</taxon>
        <taxon>Burkholderiales</taxon>
        <taxon>Burkholderiaceae</taxon>
        <taxon>Paraburkholderia</taxon>
    </lineage>
</organism>
<reference evidence="1" key="1">
    <citation type="submission" date="2022-01" db="EMBL/GenBank/DDBJ databases">
        <title>Genome sequence and assembly of Parabukholderia sp. RG36.</title>
        <authorList>
            <person name="Chhetri G."/>
        </authorList>
    </citation>
    <scope>NUCLEOTIDE SEQUENCE</scope>
    <source>
        <strain evidence="1">RG36</strain>
    </source>
</reference>